<evidence type="ECO:0000313" key="3">
    <source>
        <dbReference type="Proteomes" id="UP001199319"/>
    </source>
</evidence>
<feature type="signal peptide" evidence="1">
    <location>
        <begin position="1"/>
        <end position="28"/>
    </location>
</feature>
<keyword evidence="1" id="KW-0732">Signal</keyword>
<dbReference type="AlphaFoldDB" id="A0AAE3AGT5"/>
<name>A0AAE3AGT5_9FIRM</name>
<comment type="caution">
    <text evidence="2">The sequence shown here is derived from an EMBL/GenBank/DDBJ whole genome shotgun (WGS) entry which is preliminary data.</text>
</comment>
<organism evidence="2 3">
    <name type="scientific">Brotocaccenecus cirricatena</name>
    <dbReference type="NCBI Taxonomy" id="3064195"/>
    <lineage>
        <taxon>Bacteria</taxon>
        <taxon>Bacillati</taxon>
        <taxon>Bacillota</taxon>
        <taxon>Clostridia</taxon>
        <taxon>Eubacteriales</taxon>
        <taxon>Oscillospiraceae</taxon>
        <taxon>Brotocaccenecus</taxon>
    </lineage>
</organism>
<protein>
    <submittedName>
        <fullName evidence="2">Uncharacterized protein</fullName>
    </submittedName>
</protein>
<dbReference type="EMBL" id="JAJEPW010000105">
    <property type="protein sequence ID" value="MCC2131099.1"/>
    <property type="molecule type" value="Genomic_DNA"/>
</dbReference>
<gene>
    <name evidence="2" type="ORF">LKD37_16625</name>
</gene>
<keyword evidence="3" id="KW-1185">Reference proteome</keyword>
<evidence type="ECO:0000313" key="2">
    <source>
        <dbReference type="EMBL" id="MCC2131099.1"/>
    </source>
</evidence>
<proteinExistence type="predicted"/>
<accession>A0AAE3AGT5</accession>
<feature type="chain" id="PRO_5042280762" evidence="1">
    <location>
        <begin position="29"/>
        <end position="136"/>
    </location>
</feature>
<evidence type="ECO:0000256" key="1">
    <source>
        <dbReference type="SAM" id="SignalP"/>
    </source>
</evidence>
<reference evidence="2" key="1">
    <citation type="submission" date="2021-10" db="EMBL/GenBank/DDBJ databases">
        <title>Anaerobic single-cell dispensing facilitates the cultivation of human gut bacteria.</title>
        <authorList>
            <person name="Afrizal A."/>
        </authorList>
    </citation>
    <scope>NUCLEOTIDE SEQUENCE</scope>
    <source>
        <strain evidence="2">CLA-AA-H272</strain>
    </source>
</reference>
<dbReference type="RefSeq" id="WP_302930214.1">
    <property type="nucleotide sequence ID" value="NZ_JAJEPW010000105.1"/>
</dbReference>
<dbReference type="Proteomes" id="UP001199319">
    <property type="component" value="Unassembled WGS sequence"/>
</dbReference>
<sequence>MKKKLVSFMCAVMAALCLAVSVPVQAYAALKDEIALQYIGISEISANLHFENGVAYCRGTTRAYKGYTVNLVVVLKRNNVEYARWEETVTYDTIILEKPCSITHGHVYQVVVTAYVYDSAGKLVETQTASTGVKAY</sequence>